<evidence type="ECO:0000313" key="2">
    <source>
        <dbReference type="EMBL" id="KAL2722382.1"/>
    </source>
</evidence>
<feature type="region of interest" description="Disordered" evidence="1">
    <location>
        <begin position="1"/>
        <end position="26"/>
    </location>
</feature>
<feature type="compositionally biased region" description="Acidic residues" evidence="1">
    <location>
        <begin position="89"/>
        <end position="128"/>
    </location>
</feature>
<evidence type="ECO:0000256" key="1">
    <source>
        <dbReference type="SAM" id="MobiDB-lite"/>
    </source>
</evidence>
<feature type="compositionally biased region" description="Basic and acidic residues" evidence="1">
    <location>
        <begin position="71"/>
        <end position="80"/>
    </location>
</feature>
<dbReference type="AlphaFoldDB" id="A0ABD2AP39"/>
<accession>A0ABD2AP39</accession>
<organism evidence="2 3">
    <name type="scientific">Vespula squamosa</name>
    <name type="common">Southern yellow jacket</name>
    <name type="synonym">Wasp</name>
    <dbReference type="NCBI Taxonomy" id="30214"/>
    <lineage>
        <taxon>Eukaryota</taxon>
        <taxon>Metazoa</taxon>
        <taxon>Ecdysozoa</taxon>
        <taxon>Arthropoda</taxon>
        <taxon>Hexapoda</taxon>
        <taxon>Insecta</taxon>
        <taxon>Pterygota</taxon>
        <taxon>Neoptera</taxon>
        <taxon>Endopterygota</taxon>
        <taxon>Hymenoptera</taxon>
        <taxon>Apocrita</taxon>
        <taxon>Aculeata</taxon>
        <taxon>Vespoidea</taxon>
        <taxon>Vespidae</taxon>
        <taxon>Vespinae</taxon>
        <taxon>Vespula</taxon>
    </lineage>
</organism>
<dbReference type="Proteomes" id="UP001607302">
    <property type="component" value="Unassembled WGS sequence"/>
</dbReference>
<reference evidence="2 3" key="1">
    <citation type="journal article" date="2024" name="Ann. Entomol. Soc. Am.">
        <title>Genomic analyses of the southern and eastern yellowjacket wasps (Hymenoptera: Vespidae) reveal evolutionary signatures of social life.</title>
        <authorList>
            <person name="Catto M.A."/>
            <person name="Caine P.B."/>
            <person name="Orr S.E."/>
            <person name="Hunt B.G."/>
            <person name="Goodisman M.A.D."/>
        </authorList>
    </citation>
    <scope>NUCLEOTIDE SEQUENCE [LARGE SCALE GENOMIC DNA]</scope>
    <source>
        <strain evidence="2">233</strain>
        <tissue evidence="2">Head and thorax</tissue>
    </source>
</reference>
<keyword evidence="3" id="KW-1185">Reference proteome</keyword>
<evidence type="ECO:0000313" key="3">
    <source>
        <dbReference type="Proteomes" id="UP001607302"/>
    </source>
</evidence>
<feature type="region of interest" description="Disordered" evidence="1">
    <location>
        <begin position="65"/>
        <end position="137"/>
    </location>
</feature>
<dbReference type="EMBL" id="JAUDFV010000141">
    <property type="protein sequence ID" value="KAL2722382.1"/>
    <property type="molecule type" value="Genomic_DNA"/>
</dbReference>
<protein>
    <submittedName>
        <fullName evidence="2">Uncharacterized protein</fullName>
    </submittedName>
</protein>
<gene>
    <name evidence="2" type="ORF">V1478_009245</name>
</gene>
<name>A0ABD2AP39_VESSQ</name>
<proteinExistence type="predicted"/>
<comment type="caution">
    <text evidence="2">The sequence shown here is derived from an EMBL/GenBank/DDBJ whole genome shotgun (WGS) entry which is preliminary data.</text>
</comment>
<sequence>MLPRQTRSHIYPWRHGTEGSSVTRGTHSGVALEDTTTSLEINHFWLTDARFVLYGEKSWPQTREVSFKGTSFRDGREAKTVKTCLRANDDDDDDDGDDDDDNDDDNDDNDDNDNDDNDNDDNDDDNDENSPVPLFCFTETRHEQNWKLFSHPSPVDVHENGV</sequence>